<organism evidence="1 2">
    <name type="scientific">Mucuna pruriens</name>
    <name type="common">Velvet bean</name>
    <name type="synonym">Dolichos pruriens</name>
    <dbReference type="NCBI Taxonomy" id="157652"/>
    <lineage>
        <taxon>Eukaryota</taxon>
        <taxon>Viridiplantae</taxon>
        <taxon>Streptophyta</taxon>
        <taxon>Embryophyta</taxon>
        <taxon>Tracheophyta</taxon>
        <taxon>Spermatophyta</taxon>
        <taxon>Magnoliopsida</taxon>
        <taxon>eudicotyledons</taxon>
        <taxon>Gunneridae</taxon>
        <taxon>Pentapetalae</taxon>
        <taxon>rosids</taxon>
        <taxon>fabids</taxon>
        <taxon>Fabales</taxon>
        <taxon>Fabaceae</taxon>
        <taxon>Papilionoideae</taxon>
        <taxon>50 kb inversion clade</taxon>
        <taxon>NPAAA clade</taxon>
        <taxon>indigoferoid/millettioid clade</taxon>
        <taxon>Phaseoleae</taxon>
        <taxon>Mucuna</taxon>
    </lineage>
</organism>
<dbReference type="EMBL" id="QJKJ01007695">
    <property type="protein sequence ID" value="RDX82224.1"/>
    <property type="molecule type" value="Genomic_DNA"/>
</dbReference>
<evidence type="ECO:0000313" key="1">
    <source>
        <dbReference type="EMBL" id="RDX82224.1"/>
    </source>
</evidence>
<proteinExistence type="predicted"/>
<gene>
    <name evidence="1" type="ORF">CR513_37014</name>
</gene>
<accession>A0A371FV79</accession>
<name>A0A371FV79_MUCPR</name>
<reference evidence="1" key="1">
    <citation type="submission" date="2018-05" db="EMBL/GenBank/DDBJ databases">
        <title>Draft genome of Mucuna pruriens seed.</title>
        <authorList>
            <person name="Nnadi N.E."/>
            <person name="Vos R."/>
            <person name="Hasami M.H."/>
            <person name="Devisetty U.K."/>
            <person name="Aguiy J.C."/>
        </authorList>
    </citation>
    <scope>NUCLEOTIDE SEQUENCE [LARGE SCALE GENOMIC DNA]</scope>
    <source>
        <strain evidence="1">JCA_2017</strain>
    </source>
</reference>
<comment type="caution">
    <text evidence="1">The sequence shown here is derived from an EMBL/GenBank/DDBJ whole genome shotgun (WGS) entry which is preliminary data.</text>
</comment>
<sequence>MGLATIFHMLNQWIESDEEDVLNVDLGPAD</sequence>
<dbReference type="Proteomes" id="UP000257109">
    <property type="component" value="Unassembled WGS sequence"/>
</dbReference>
<protein>
    <submittedName>
        <fullName evidence="1">Uncharacterized protein</fullName>
    </submittedName>
</protein>
<dbReference type="AlphaFoldDB" id="A0A371FV79"/>
<feature type="non-terminal residue" evidence="1">
    <location>
        <position position="30"/>
    </location>
</feature>
<keyword evidence="2" id="KW-1185">Reference proteome</keyword>
<evidence type="ECO:0000313" key="2">
    <source>
        <dbReference type="Proteomes" id="UP000257109"/>
    </source>
</evidence>